<gene>
    <name evidence="1" type="ORF">EV652_10530</name>
</gene>
<dbReference type="PANTHER" id="PTHR41913">
    <property type="entry name" value="DUF1684 DOMAIN-CONTAINING PROTEIN"/>
    <property type="match status" value="1"/>
</dbReference>
<dbReference type="OrthoDB" id="5493262at2"/>
<dbReference type="PANTHER" id="PTHR41913:SF1">
    <property type="entry name" value="DUF1684 DOMAIN-CONTAINING PROTEIN"/>
    <property type="match status" value="1"/>
</dbReference>
<evidence type="ECO:0000313" key="2">
    <source>
        <dbReference type="Proteomes" id="UP000294508"/>
    </source>
</evidence>
<protein>
    <recommendedName>
        <fullName evidence="3">DUF1684 domain-containing protein</fullName>
    </recommendedName>
</protein>
<evidence type="ECO:0008006" key="3">
    <source>
        <dbReference type="Google" id="ProtNLM"/>
    </source>
</evidence>
<organism evidence="1 2">
    <name type="scientific">Kribbella steppae</name>
    <dbReference type="NCBI Taxonomy" id="2512223"/>
    <lineage>
        <taxon>Bacteria</taxon>
        <taxon>Bacillati</taxon>
        <taxon>Actinomycetota</taxon>
        <taxon>Actinomycetes</taxon>
        <taxon>Propionibacteriales</taxon>
        <taxon>Kribbellaceae</taxon>
        <taxon>Kribbella</taxon>
    </lineage>
</organism>
<dbReference type="AlphaFoldDB" id="A0A4R2HJ07"/>
<dbReference type="Proteomes" id="UP000294508">
    <property type="component" value="Unassembled WGS sequence"/>
</dbReference>
<sequence>MTVVSDLEQDWQTWHAAREQDLDTDYGWLTVVAFDWLPPAPGLIRGLPGKWWADNQQASVTADGELTLGGEPVHGETSASVPEAGSLSWLLYGDRLAELVRRGGRYAVRQRDPRASTRRGFSGVPTYPLNPDWVVKAYYTPYPEPERVEVSTARDDLRQHVTAVGTVHVALGGSAYELVATAAGGGRLTLSFHDKTNGEETAPWRTVTTGVVEKDHSVLIDFNRTINLPFAFTAYGTCPAPVAGNRLGLPITAGEKKPR</sequence>
<dbReference type="RefSeq" id="WP_132209739.1">
    <property type="nucleotide sequence ID" value="NZ_SLWN01000005.1"/>
</dbReference>
<keyword evidence="2" id="KW-1185">Reference proteome</keyword>
<dbReference type="InterPro" id="IPR012467">
    <property type="entry name" value="DUF1684"/>
</dbReference>
<name>A0A4R2HJ07_9ACTN</name>
<dbReference type="Pfam" id="PF07920">
    <property type="entry name" value="DUF1684"/>
    <property type="match status" value="1"/>
</dbReference>
<accession>A0A4R2HJ07</accession>
<dbReference type="EMBL" id="SLWN01000005">
    <property type="protein sequence ID" value="TCO30037.1"/>
    <property type="molecule type" value="Genomic_DNA"/>
</dbReference>
<comment type="caution">
    <text evidence="1">The sequence shown here is derived from an EMBL/GenBank/DDBJ whole genome shotgun (WGS) entry which is preliminary data.</text>
</comment>
<evidence type="ECO:0000313" key="1">
    <source>
        <dbReference type="EMBL" id="TCO30037.1"/>
    </source>
</evidence>
<reference evidence="1 2" key="1">
    <citation type="journal article" date="2015" name="Stand. Genomic Sci.">
        <title>Genomic Encyclopedia of Bacterial and Archaeal Type Strains, Phase III: the genomes of soil and plant-associated and newly described type strains.</title>
        <authorList>
            <person name="Whitman W.B."/>
            <person name="Woyke T."/>
            <person name="Klenk H.P."/>
            <person name="Zhou Y."/>
            <person name="Lilburn T.G."/>
            <person name="Beck B.J."/>
            <person name="De Vos P."/>
            <person name="Vandamme P."/>
            <person name="Eisen J.A."/>
            <person name="Garrity G."/>
            <person name="Hugenholtz P."/>
            <person name="Kyrpides N.C."/>
        </authorList>
    </citation>
    <scope>NUCLEOTIDE SEQUENCE [LARGE SCALE GENOMIC DNA]</scope>
    <source>
        <strain evidence="1 2">VKM Ac-2572</strain>
    </source>
</reference>
<proteinExistence type="predicted"/>